<feature type="domain" description="N-acetyltransferase" evidence="1">
    <location>
        <begin position="96"/>
        <end position="239"/>
    </location>
</feature>
<accession>A0A6G1HAH8</accession>
<dbReference type="InterPro" id="IPR052523">
    <property type="entry name" value="Trichothecene_AcTrans"/>
</dbReference>
<dbReference type="OrthoDB" id="2744543at2759"/>
<dbReference type="InterPro" id="IPR000182">
    <property type="entry name" value="GNAT_dom"/>
</dbReference>
<dbReference type="AlphaFoldDB" id="A0A6G1HAH8"/>
<name>A0A6G1HAH8_9PEZI</name>
<protein>
    <recommendedName>
        <fullName evidence="1">N-acetyltransferase domain-containing protein</fullName>
    </recommendedName>
</protein>
<dbReference type="SUPFAM" id="SSF55729">
    <property type="entry name" value="Acyl-CoA N-acyltransferases (Nat)"/>
    <property type="match status" value="1"/>
</dbReference>
<dbReference type="Gene3D" id="3.40.630.30">
    <property type="match status" value="1"/>
</dbReference>
<dbReference type="Proteomes" id="UP000800041">
    <property type="component" value="Unassembled WGS sequence"/>
</dbReference>
<gene>
    <name evidence="2" type="ORF">K402DRAFT_390384</name>
</gene>
<dbReference type="CDD" id="cd04301">
    <property type="entry name" value="NAT_SF"/>
    <property type="match status" value="1"/>
</dbReference>
<dbReference type="InterPro" id="IPR016181">
    <property type="entry name" value="Acyl_CoA_acyltransferase"/>
</dbReference>
<organism evidence="2 3">
    <name type="scientific">Aulographum hederae CBS 113979</name>
    <dbReference type="NCBI Taxonomy" id="1176131"/>
    <lineage>
        <taxon>Eukaryota</taxon>
        <taxon>Fungi</taxon>
        <taxon>Dikarya</taxon>
        <taxon>Ascomycota</taxon>
        <taxon>Pezizomycotina</taxon>
        <taxon>Dothideomycetes</taxon>
        <taxon>Pleosporomycetidae</taxon>
        <taxon>Aulographales</taxon>
        <taxon>Aulographaceae</taxon>
    </lineage>
</organism>
<proteinExistence type="predicted"/>
<dbReference type="PANTHER" id="PTHR42791">
    <property type="entry name" value="GNAT FAMILY ACETYLTRANSFERASE"/>
    <property type="match status" value="1"/>
</dbReference>
<dbReference type="PROSITE" id="PS51186">
    <property type="entry name" value="GNAT"/>
    <property type="match status" value="1"/>
</dbReference>
<dbReference type="EMBL" id="ML977143">
    <property type="protein sequence ID" value="KAF1990067.1"/>
    <property type="molecule type" value="Genomic_DNA"/>
</dbReference>
<evidence type="ECO:0000313" key="2">
    <source>
        <dbReference type="EMBL" id="KAF1990067.1"/>
    </source>
</evidence>
<sequence length="239" mass="27992">MDINNFKVRRAELSDLDRIIDITIAAADDHALIAFIYPHRHQFPADNRYGWTVLLRPMLYEPSSTVLVAETWDENKSVVVAWVEWEWIPGKSGLMPPELCIRDTWTNSFWRQYYDYKTTITRSLWPRRDDDPEHRKIWVATKNTIYEKHWLGRAPILYLSALYTDPQFQGKGAGRLLKDWGLELARSISVPVGLSANHPRSVDIYKHWCFQEIEIVRMQKEGEEERVDVSVLVLPPALN</sequence>
<dbReference type="PANTHER" id="PTHR42791:SF2">
    <property type="entry name" value="N-ACETYLTRANSFERASE DOMAIN-CONTAINING PROTEIN"/>
    <property type="match status" value="1"/>
</dbReference>
<evidence type="ECO:0000313" key="3">
    <source>
        <dbReference type="Proteomes" id="UP000800041"/>
    </source>
</evidence>
<evidence type="ECO:0000259" key="1">
    <source>
        <dbReference type="PROSITE" id="PS51186"/>
    </source>
</evidence>
<dbReference type="GO" id="GO:0016747">
    <property type="term" value="F:acyltransferase activity, transferring groups other than amino-acyl groups"/>
    <property type="evidence" value="ECO:0007669"/>
    <property type="project" value="InterPro"/>
</dbReference>
<reference evidence="2" key="1">
    <citation type="journal article" date="2020" name="Stud. Mycol.">
        <title>101 Dothideomycetes genomes: a test case for predicting lifestyles and emergence of pathogens.</title>
        <authorList>
            <person name="Haridas S."/>
            <person name="Albert R."/>
            <person name="Binder M."/>
            <person name="Bloem J."/>
            <person name="Labutti K."/>
            <person name="Salamov A."/>
            <person name="Andreopoulos B."/>
            <person name="Baker S."/>
            <person name="Barry K."/>
            <person name="Bills G."/>
            <person name="Bluhm B."/>
            <person name="Cannon C."/>
            <person name="Castanera R."/>
            <person name="Culley D."/>
            <person name="Daum C."/>
            <person name="Ezra D."/>
            <person name="Gonzalez J."/>
            <person name="Henrissat B."/>
            <person name="Kuo A."/>
            <person name="Liang C."/>
            <person name="Lipzen A."/>
            <person name="Lutzoni F."/>
            <person name="Magnuson J."/>
            <person name="Mondo S."/>
            <person name="Nolan M."/>
            <person name="Ohm R."/>
            <person name="Pangilinan J."/>
            <person name="Park H.-J."/>
            <person name="Ramirez L."/>
            <person name="Alfaro M."/>
            <person name="Sun H."/>
            <person name="Tritt A."/>
            <person name="Yoshinaga Y."/>
            <person name="Zwiers L.-H."/>
            <person name="Turgeon B."/>
            <person name="Goodwin S."/>
            <person name="Spatafora J."/>
            <person name="Crous P."/>
            <person name="Grigoriev I."/>
        </authorList>
    </citation>
    <scope>NUCLEOTIDE SEQUENCE</scope>
    <source>
        <strain evidence="2">CBS 113979</strain>
    </source>
</reference>
<keyword evidence="3" id="KW-1185">Reference proteome</keyword>